<dbReference type="Proteomes" id="UP000607559">
    <property type="component" value="Unassembled WGS sequence"/>
</dbReference>
<evidence type="ECO:0000313" key="1">
    <source>
        <dbReference type="EMBL" id="GGB11162.1"/>
    </source>
</evidence>
<accession>A0A8J2XUJ3</accession>
<dbReference type="EMBL" id="BMJC01000004">
    <property type="protein sequence ID" value="GGB11162.1"/>
    <property type="molecule type" value="Genomic_DNA"/>
</dbReference>
<keyword evidence="2" id="KW-1185">Reference proteome</keyword>
<name>A0A8J2XUJ3_9BACT</name>
<protein>
    <submittedName>
        <fullName evidence="1">Uncharacterized protein</fullName>
    </submittedName>
</protein>
<reference evidence="1" key="2">
    <citation type="submission" date="2020-09" db="EMBL/GenBank/DDBJ databases">
        <authorList>
            <person name="Sun Q."/>
            <person name="Zhou Y."/>
        </authorList>
    </citation>
    <scope>NUCLEOTIDE SEQUENCE</scope>
    <source>
        <strain evidence="1">CGMCC 1.15448</strain>
    </source>
</reference>
<organism evidence="1 2">
    <name type="scientific">Puia dinghuensis</name>
    <dbReference type="NCBI Taxonomy" id="1792502"/>
    <lineage>
        <taxon>Bacteria</taxon>
        <taxon>Pseudomonadati</taxon>
        <taxon>Bacteroidota</taxon>
        <taxon>Chitinophagia</taxon>
        <taxon>Chitinophagales</taxon>
        <taxon>Chitinophagaceae</taxon>
        <taxon>Puia</taxon>
    </lineage>
</organism>
<dbReference type="RefSeq" id="WP_188934709.1">
    <property type="nucleotide sequence ID" value="NZ_BMJC01000004.1"/>
</dbReference>
<comment type="caution">
    <text evidence="1">The sequence shown here is derived from an EMBL/GenBank/DDBJ whole genome shotgun (WGS) entry which is preliminary data.</text>
</comment>
<dbReference type="AlphaFoldDB" id="A0A8J2XUJ3"/>
<evidence type="ECO:0000313" key="2">
    <source>
        <dbReference type="Proteomes" id="UP000607559"/>
    </source>
</evidence>
<sequence length="91" mass="10738">MANTLVDLTRELLNSGVFNHLPDNEIARLHWMILQGQRDEMVSLQPLFSYWYRGDYYSSNASARLLQQCNEYLQRMGQPLIDVYGEEFYEA</sequence>
<proteinExistence type="predicted"/>
<reference evidence="1" key="1">
    <citation type="journal article" date="2014" name="Int. J. Syst. Evol. Microbiol.">
        <title>Complete genome sequence of Corynebacterium casei LMG S-19264T (=DSM 44701T), isolated from a smear-ripened cheese.</title>
        <authorList>
            <consortium name="US DOE Joint Genome Institute (JGI-PGF)"/>
            <person name="Walter F."/>
            <person name="Albersmeier A."/>
            <person name="Kalinowski J."/>
            <person name="Ruckert C."/>
        </authorList>
    </citation>
    <scope>NUCLEOTIDE SEQUENCE</scope>
    <source>
        <strain evidence="1">CGMCC 1.15448</strain>
    </source>
</reference>
<gene>
    <name evidence="1" type="ORF">GCM10011511_38430</name>
</gene>